<dbReference type="AlphaFoldDB" id="A0A7S3IXI9"/>
<dbReference type="SUPFAM" id="SSF82185">
    <property type="entry name" value="Histone H3 K4-specific methyltransferase SET7/9 N-terminal domain"/>
    <property type="match status" value="1"/>
</dbReference>
<protein>
    <recommendedName>
        <fullName evidence="3">MORN repeat-containing protein 3</fullName>
    </recommendedName>
</protein>
<organism evidence="2">
    <name type="scientific">Strombidium inclinatum</name>
    <dbReference type="NCBI Taxonomy" id="197538"/>
    <lineage>
        <taxon>Eukaryota</taxon>
        <taxon>Sar</taxon>
        <taxon>Alveolata</taxon>
        <taxon>Ciliophora</taxon>
        <taxon>Intramacronucleata</taxon>
        <taxon>Spirotrichea</taxon>
        <taxon>Oligotrichia</taxon>
        <taxon>Strombidiidae</taxon>
        <taxon>Strombidium</taxon>
    </lineage>
</organism>
<dbReference type="PANTHER" id="PTHR23084:SF263">
    <property type="entry name" value="MORN REPEAT-CONTAINING PROTEIN 1"/>
    <property type="match status" value="1"/>
</dbReference>
<name>A0A7S3IXI9_9SPIT</name>
<dbReference type="EMBL" id="HBIH01037681">
    <property type="protein sequence ID" value="CAE0334492.1"/>
    <property type="molecule type" value="Transcribed_RNA"/>
</dbReference>
<evidence type="ECO:0008006" key="3">
    <source>
        <dbReference type="Google" id="ProtNLM"/>
    </source>
</evidence>
<keyword evidence="1" id="KW-0677">Repeat</keyword>
<dbReference type="SMART" id="SM00698">
    <property type="entry name" value="MORN"/>
    <property type="match status" value="2"/>
</dbReference>
<dbReference type="Pfam" id="PF02493">
    <property type="entry name" value="MORN"/>
    <property type="match status" value="3"/>
</dbReference>
<accession>A0A7S3IXI9</accession>
<evidence type="ECO:0000313" key="2">
    <source>
        <dbReference type="EMBL" id="CAE0334492.1"/>
    </source>
</evidence>
<reference evidence="2" key="1">
    <citation type="submission" date="2021-01" db="EMBL/GenBank/DDBJ databases">
        <authorList>
            <person name="Corre E."/>
            <person name="Pelletier E."/>
            <person name="Niang G."/>
            <person name="Scheremetjew M."/>
            <person name="Finn R."/>
            <person name="Kale V."/>
            <person name="Holt S."/>
            <person name="Cochrane G."/>
            <person name="Meng A."/>
            <person name="Brown T."/>
            <person name="Cohen L."/>
        </authorList>
    </citation>
    <scope>NUCLEOTIDE SEQUENCE</scope>
    <source>
        <strain evidence="2">S3</strain>
    </source>
</reference>
<gene>
    <name evidence="2" type="ORF">SINC0208_LOCUS15131</name>
</gene>
<evidence type="ECO:0000256" key="1">
    <source>
        <dbReference type="ARBA" id="ARBA00022737"/>
    </source>
</evidence>
<dbReference type="Gene3D" id="2.20.110.10">
    <property type="entry name" value="Histone H3 K4-specific methyltransferase SET7/9 N-terminal domain"/>
    <property type="match status" value="1"/>
</dbReference>
<proteinExistence type="predicted"/>
<dbReference type="PANTHER" id="PTHR23084">
    <property type="entry name" value="PHOSPHATIDYLINOSITOL-4-PHOSPHATE 5-KINASE RELATED"/>
    <property type="match status" value="1"/>
</dbReference>
<dbReference type="InterPro" id="IPR003409">
    <property type="entry name" value="MORN"/>
</dbReference>
<sequence length="133" mass="16062">MDGMGVYTWADGRCYMGEYKDDKKHGYGIYKWADGRLYLGHWMRGKQHGLGIYKTQDSVFKYGLWEEGKRVEWFDDANVEEIQSQKKDFKAFFKKQENQYATLYSSFEKPDYFDQRLFDIQERFGITIDYQFN</sequence>